<dbReference type="EMBL" id="CP045897">
    <property type="protein sequence ID" value="QQP51513.1"/>
    <property type="molecule type" value="Genomic_DNA"/>
</dbReference>
<sequence>MSLLSNDLSVDPMTINRAVRGGFGVNLIHRTLRNLLTEDMKRKGSQDARKSTLGFIIYIYIYILNDCQPSST</sequence>
<dbReference type="OrthoDB" id="10006939at2759"/>
<dbReference type="Proteomes" id="UP000595437">
    <property type="component" value="Chromosome 8"/>
</dbReference>
<protein>
    <submittedName>
        <fullName evidence="1">Uncharacterized protein</fullName>
    </submittedName>
</protein>
<keyword evidence="2" id="KW-1185">Reference proteome</keyword>
<evidence type="ECO:0000313" key="1">
    <source>
        <dbReference type="EMBL" id="QQP51513.1"/>
    </source>
</evidence>
<reference evidence="2" key="1">
    <citation type="submission" date="2021-01" db="EMBL/GenBank/DDBJ databases">
        <title>Caligus Genome Assembly.</title>
        <authorList>
            <person name="Gallardo-Escarate C."/>
        </authorList>
    </citation>
    <scope>NUCLEOTIDE SEQUENCE [LARGE SCALE GENOMIC DNA]</scope>
</reference>
<organism evidence="1 2">
    <name type="scientific">Caligus rogercresseyi</name>
    <name type="common">Sea louse</name>
    <dbReference type="NCBI Taxonomy" id="217165"/>
    <lineage>
        <taxon>Eukaryota</taxon>
        <taxon>Metazoa</taxon>
        <taxon>Ecdysozoa</taxon>
        <taxon>Arthropoda</taxon>
        <taxon>Crustacea</taxon>
        <taxon>Multicrustacea</taxon>
        <taxon>Hexanauplia</taxon>
        <taxon>Copepoda</taxon>
        <taxon>Siphonostomatoida</taxon>
        <taxon>Caligidae</taxon>
        <taxon>Caligus</taxon>
    </lineage>
</organism>
<name>A0A7T8HK44_CALRO</name>
<accession>A0A7T8HK44</accession>
<evidence type="ECO:0000313" key="2">
    <source>
        <dbReference type="Proteomes" id="UP000595437"/>
    </source>
</evidence>
<dbReference type="AlphaFoldDB" id="A0A7T8HK44"/>
<gene>
    <name evidence="1" type="ORF">FKW44_012902</name>
</gene>
<proteinExistence type="predicted"/>